<dbReference type="EMBL" id="LIHL02000016">
    <property type="protein sequence ID" value="KAF5442197.1"/>
    <property type="molecule type" value="Genomic_DNA"/>
</dbReference>
<accession>A0A833TI38</accession>
<feature type="domain" description="Retrotransposon Copia-like N-terminal" evidence="1">
    <location>
        <begin position="32"/>
        <end position="59"/>
    </location>
</feature>
<reference evidence="2" key="2">
    <citation type="submission" date="2020-03" db="EMBL/GenBank/DDBJ databases">
        <title>Walnut 2.0.</title>
        <authorList>
            <person name="Marrano A."/>
            <person name="Britton M."/>
            <person name="Zimin A.V."/>
            <person name="Zaini P.A."/>
            <person name="Workman R."/>
            <person name="Puiu D."/>
            <person name="Bianco L."/>
            <person name="Allen B.J."/>
            <person name="Troggio M."/>
            <person name="Leslie C.A."/>
            <person name="Timp W."/>
            <person name="Dendekar A."/>
            <person name="Salzberg S.L."/>
            <person name="Neale D.B."/>
        </authorList>
    </citation>
    <scope>NUCLEOTIDE SEQUENCE</scope>
    <source>
        <tissue evidence="2">Leaves</tissue>
    </source>
</reference>
<reference evidence="2" key="1">
    <citation type="submission" date="2015-10" db="EMBL/GenBank/DDBJ databases">
        <authorList>
            <person name="Martinez-Garcia P.J."/>
            <person name="Crepeau M.W."/>
            <person name="Puiu D."/>
            <person name="Gonzalez-Ibeas D."/>
            <person name="Whalen J."/>
            <person name="Stevens K."/>
            <person name="Paul R."/>
            <person name="Butterfield T."/>
            <person name="Britton M."/>
            <person name="Reagan R."/>
            <person name="Chakraborty S."/>
            <person name="Walawage S.L."/>
            <person name="Vasquez-Gross H.A."/>
            <person name="Cardeno C."/>
            <person name="Famula R."/>
            <person name="Pratt K."/>
            <person name="Kuruganti S."/>
            <person name="Aradhya M.K."/>
            <person name="Leslie C.A."/>
            <person name="Dandekar A.M."/>
            <person name="Salzberg S.L."/>
            <person name="Wegrzyn J.L."/>
            <person name="Langley C.H."/>
            <person name="Neale D.B."/>
        </authorList>
    </citation>
    <scope>NUCLEOTIDE SEQUENCE</scope>
    <source>
        <tissue evidence="2">Leaves</tissue>
    </source>
</reference>
<dbReference type="Pfam" id="PF14244">
    <property type="entry name" value="Retrotran_gag_3"/>
    <property type="match status" value="1"/>
</dbReference>
<dbReference type="Gramene" id="Jr16_00570_p1">
    <property type="protein sequence ID" value="cds.Jr16_00570_p1"/>
    <property type="gene ID" value="Jr16_00570"/>
</dbReference>
<gene>
    <name evidence="2" type="ORF">F2P56_034884</name>
</gene>
<dbReference type="PANTHER" id="PTHR37610:SF94">
    <property type="entry name" value="RETROTRANSPOSON COPIA-LIKE N-TERMINAL DOMAIN-CONTAINING PROTEIN"/>
    <property type="match status" value="1"/>
</dbReference>
<dbReference type="PANTHER" id="PTHR37610">
    <property type="entry name" value="CCHC-TYPE DOMAIN-CONTAINING PROTEIN"/>
    <property type="match status" value="1"/>
</dbReference>
<evidence type="ECO:0000259" key="1">
    <source>
        <dbReference type="Pfam" id="PF14244"/>
    </source>
</evidence>
<protein>
    <recommendedName>
        <fullName evidence="1">Retrotransposon Copia-like N-terminal domain-containing protein</fullName>
    </recommendedName>
</protein>
<dbReference type="Proteomes" id="UP000619265">
    <property type="component" value="Unassembled WGS sequence"/>
</dbReference>
<evidence type="ECO:0000313" key="2">
    <source>
        <dbReference type="EMBL" id="KAF5442197.1"/>
    </source>
</evidence>
<organism evidence="2 3">
    <name type="scientific">Juglans regia</name>
    <name type="common">English walnut</name>
    <dbReference type="NCBI Taxonomy" id="51240"/>
    <lineage>
        <taxon>Eukaryota</taxon>
        <taxon>Viridiplantae</taxon>
        <taxon>Streptophyta</taxon>
        <taxon>Embryophyta</taxon>
        <taxon>Tracheophyta</taxon>
        <taxon>Spermatophyta</taxon>
        <taxon>Magnoliopsida</taxon>
        <taxon>eudicotyledons</taxon>
        <taxon>Gunneridae</taxon>
        <taxon>Pentapetalae</taxon>
        <taxon>rosids</taxon>
        <taxon>fabids</taxon>
        <taxon>Fagales</taxon>
        <taxon>Juglandaceae</taxon>
        <taxon>Juglans</taxon>
    </lineage>
</organism>
<proteinExistence type="predicted"/>
<dbReference type="AlphaFoldDB" id="A0A833TI38"/>
<name>A0A833TI38_JUGRE</name>
<dbReference type="InterPro" id="IPR029472">
    <property type="entry name" value="Copia-like_N"/>
</dbReference>
<comment type="caution">
    <text evidence="2">The sequence shown here is derived from an EMBL/GenBank/DDBJ whole genome shotgun (WGS) entry which is preliminary data.</text>
</comment>
<evidence type="ECO:0000313" key="3">
    <source>
        <dbReference type="Proteomes" id="UP000619265"/>
    </source>
</evidence>
<sequence>MTSSSSSSSSPTEDPNIPFFLHYSDNANTINVSWSRYFLLSISINNKLGFLDGTIPTPDLSNPPYVSWLQCNNILLTWILNFVFKDIASKMFFMTLAKQVALDGSCVVHIAASVHETPAPSASQLTLS</sequence>